<dbReference type="Pfam" id="PF02902">
    <property type="entry name" value="Peptidase_C48"/>
    <property type="match status" value="1"/>
</dbReference>
<accession>A0A0W8DDK9</accession>
<sequence>MRAVAVSLSRFKNNQTVMLPPPTSDGQRGDILQEKAIRSIARAVASRPFVLMLVNLGGVHWAGIVVDRDDKKVITYDSLNGTKNRKKLKKLAEDIMKKALQGETYNEVDVTKPKQKDGNNCEVFVSLFFWRCVSAEAPSDVVLSDLSPSGITKLRWALLRAILKMKQR</sequence>
<dbReference type="AlphaFoldDB" id="A0A0W8DDK9"/>
<dbReference type="PROSITE" id="PS50600">
    <property type="entry name" value="ULP_PROTEASE"/>
    <property type="match status" value="1"/>
</dbReference>
<reference evidence="5 6" key="1">
    <citation type="submission" date="2015-11" db="EMBL/GenBank/DDBJ databases">
        <title>Genomes and virulence difference between two physiological races of Phytophthora nicotianae.</title>
        <authorList>
            <person name="Liu H."/>
            <person name="Ma X."/>
            <person name="Yu H."/>
            <person name="Fang D."/>
            <person name="Li Y."/>
            <person name="Wang X."/>
            <person name="Wang W."/>
            <person name="Dong Y."/>
            <person name="Xiao B."/>
        </authorList>
    </citation>
    <scope>NUCLEOTIDE SEQUENCE [LARGE SCALE GENOMIC DNA]</scope>
    <source>
        <strain evidence="6">race 1</strain>
    </source>
</reference>
<evidence type="ECO:0000256" key="1">
    <source>
        <dbReference type="ARBA" id="ARBA00005234"/>
    </source>
</evidence>
<proteinExistence type="inferred from homology"/>
<evidence type="ECO:0000313" key="6">
    <source>
        <dbReference type="Proteomes" id="UP000054636"/>
    </source>
</evidence>
<comment type="similarity">
    <text evidence="1">Belongs to the peptidase C48 family.</text>
</comment>
<keyword evidence="2" id="KW-0645">Protease</keyword>
<dbReference type="GO" id="GO:0016301">
    <property type="term" value="F:kinase activity"/>
    <property type="evidence" value="ECO:0007669"/>
    <property type="project" value="UniProtKB-KW"/>
</dbReference>
<dbReference type="SUPFAM" id="SSF54001">
    <property type="entry name" value="Cysteine proteinases"/>
    <property type="match status" value="1"/>
</dbReference>
<organism evidence="5 6">
    <name type="scientific">Phytophthora nicotianae</name>
    <name type="common">Potato buckeye rot agent</name>
    <name type="synonym">Phytophthora parasitica</name>
    <dbReference type="NCBI Taxonomy" id="4792"/>
    <lineage>
        <taxon>Eukaryota</taxon>
        <taxon>Sar</taxon>
        <taxon>Stramenopiles</taxon>
        <taxon>Oomycota</taxon>
        <taxon>Peronosporomycetes</taxon>
        <taxon>Peronosporales</taxon>
        <taxon>Peronosporaceae</taxon>
        <taxon>Phytophthora</taxon>
    </lineage>
</organism>
<keyword evidence="5" id="KW-0418">Kinase</keyword>
<protein>
    <submittedName>
        <fullName evidence="5">Serine/threonine-protein kinase YPK1</fullName>
    </submittedName>
</protein>
<keyword evidence="5" id="KW-0808">Transferase</keyword>
<dbReference type="EMBL" id="LNFP01000300">
    <property type="protein sequence ID" value="KUF94397.1"/>
    <property type="molecule type" value="Genomic_DNA"/>
</dbReference>
<evidence type="ECO:0000256" key="3">
    <source>
        <dbReference type="ARBA" id="ARBA00022801"/>
    </source>
</evidence>
<dbReference type="Gene3D" id="3.40.395.10">
    <property type="entry name" value="Adenoviral Proteinase, Chain A"/>
    <property type="match status" value="1"/>
</dbReference>
<dbReference type="InterPro" id="IPR003653">
    <property type="entry name" value="Peptidase_C48_C"/>
</dbReference>
<keyword evidence="3" id="KW-0378">Hydrolase</keyword>
<dbReference type="Proteomes" id="UP000054636">
    <property type="component" value="Unassembled WGS sequence"/>
</dbReference>
<dbReference type="OMA" id="YAGQCWK"/>
<evidence type="ECO:0000259" key="4">
    <source>
        <dbReference type="PROSITE" id="PS50600"/>
    </source>
</evidence>
<dbReference type="GO" id="GO:0006508">
    <property type="term" value="P:proteolysis"/>
    <property type="evidence" value="ECO:0007669"/>
    <property type="project" value="UniProtKB-KW"/>
</dbReference>
<dbReference type="GO" id="GO:0008234">
    <property type="term" value="F:cysteine-type peptidase activity"/>
    <property type="evidence" value="ECO:0007669"/>
    <property type="project" value="InterPro"/>
</dbReference>
<gene>
    <name evidence="5" type="ORF">AM588_10005794</name>
</gene>
<comment type="caution">
    <text evidence="5">The sequence shown here is derived from an EMBL/GenBank/DDBJ whole genome shotgun (WGS) entry which is preliminary data.</text>
</comment>
<evidence type="ECO:0000256" key="2">
    <source>
        <dbReference type="ARBA" id="ARBA00022670"/>
    </source>
</evidence>
<feature type="domain" description="Ubiquitin-like protease family profile" evidence="4">
    <location>
        <begin position="1"/>
        <end position="132"/>
    </location>
</feature>
<dbReference type="InterPro" id="IPR038765">
    <property type="entry name" value="Papain-like_cys_pep_sf"/>
</dbReference>
<evidence type="ECO:0000313" key="5">
    <source>
        <dbReference type="EMBL" id="KUF94397.1"/>
    </source>
</evidence>
<name>A0A0W8DDK9_PHYNI</name>